<keyword evidence="8 10" id="KW-0675">Receptor</keyword>
<keyword evidence="4 11" id="KW-1133">Transmembrane helix</keyword>
<evidence type="ECO:0000256" key="6">
    <source>
        <dbReference type="ARBA" id="ARBA00023136"/>
    </source>
</evidence>
<dbReference type="OrthoDB" id="6358729at2759"/>
<evidence type="ECO:0000256" key="7">
    <source>
        <dbReference type="ARBA" id="ARBA00023157"/>
    </source>
</evidence>
<keyword evidence="6 11" id="KW-0472">Membrane</keyword>
<keyword evidence="7" id="KW-1015">Disulfide bond</keyword>
<accession>A0A8E0RQB7</accession>
<evidence type="ECO:0000256" key="10">
    <source>
        <dbReference type="RuleBase" id="RU000688"/>
    </source>
</evidence>
<keyword evidence="14" id="KW-1185">Reference proteome</keyword>
<dbReference type="GO" id="GO:0001591">
    <property type="term" value="F:dopamine neurotransmitter receptor activity, coupled via Gi/Go"/>
    <property type="evidence" value="ECO:0007669"/>
    <property type="project" value="TreeGrafter"/>
</dbReference>
<feature type="transmembrane region" description="Helical" evidence="11">
    <location>
        <begin position="215"/>
        <end position="236"/>
    </location>
</feature>
<dbReference type="GO" id="GO:0004930">
    <property type="term" value="F:G protein-coupled receptor activity"/>
    <property type="evidence" value="ECO:0007669"/>
    <property type="project" value="UniProtKB-KW"/>
</dbReference>
<comment type="subcellular location">
    <subcellularLocation>
        <location evidence="1">Cell membrane</location>
        <topology evidence="1">Multi-pass membrane protein</topology>
    </subcellularLocation>
</comment>
<feature type="domain" description="G-protein coupled receptors family 1 profile" evidence="12">
    <location>
        <begin position="74"/>
        <end position="571"/>
    </location>
</feature>
<dbReference type="Gene3D" id="1.20.1070.10">
    <property type="entry name" value="Rhodopsin 7-helix transmembrane proteins"/>
    <property type="match status" value="2"/>
</dbReference>
<sequence length="589" mass="65871">MQVERIGVSKWPFSPDVYLKGTSYPITASEADRMHRETLRSQAAQIVNSTLSKNESYQYWAIILAVFPVITVFGNVLVVLSVLRESNLHTATNYFIVSLAGADIGLAILVMPLSGWVEANNGNWSYGTVFCDIFNMFDVMLCTASILNLAAISLDRYVAVTKPIVYSKHNNNYRVSLTIALAWILSFVIALPIACGLNNVADRQTNMCALFNPEYIITSSIGSFYIPCGIMIILYYRVFHTIRGRTKYITFTSNSTMKPLNKSAHIIKLCTDVAVVSRDVNANESISPMMKPYNESLSPSCSLDGCESNFSVTVTDSFPTSSKDSCAPIPHLDQPRQVPMLENTSFIYTNQNAVVHHAAAEPNGTNSISTDTDTIRTYGTDKEFKDMDQFRKHLKNRIRQAKRCSLSVFPVQYSTVSGQQIYSMGKPSRRAPLSVRVSDSVRKKLTATRSFITKGSLTSRCGDNRELNGNNGHFKTLFRNKGLNLTNTSNQVMSKDRTSAKLERKATKTLAIVLGVFLICWMPFFTINITHAFCFKYKTLGDMSICNLPRICDSIAVWLGYINSSLNPVIYTIFNVEFRKAFKKLLHLS</sequence>
<evidence type="ECO:0000256" key="11">
    <source>
        <dbReference type="SAM" id="Phobius"/>
    </source>
</evidence>
<feature type="transmembrane region" description="Helical" evidence="11">
    <location>
        <begin position="59"/>
        <end position="82"/>
    </location>
</feature>
<evidence type="ECO:0000256" key="4">
    <source>
        <dbReference type="ARBA" id="ARBA00022989"/>
    </source>
</evidence>
<comment type="caution">
    <text evidence="13">The sequence shown here is derived from an EMBL/GenBank/DDBJ whole genome shotgun (WGS) entry which is preliminary data.</text>
</comment>
<feature type="transmembrane region" description="Helical" evidence="11">
    <location>
        <begin position="175"/>
        <end position="195"/>
    </location>
</feature>
<feature type="transmembrane region" description="Helical" evidence="11">
    <location>
        <begin position="555"/>
        <end position="574"/>
    </location>
</feature>
<dbReference type="PANTHER" id="PTHR24248:SF125">
    <property type="entry name" value="DOPAMINE D2-LIKE RECEPTOR"/>
    <property type="match status" value="1"/>
</dbReference>
<evidence type="ECO:0000256" key="3">
    <source>
        <dbReference type="ARBA" id="ARBA00022692"/>
    </source>
</evidence>
<reference evidence="13" key="1">
    <citation type="submission" date="2019-05" db="EMBL/GenBank/DDBJ databases">
        <title>Annotation for the trematode Fasciolopsis buski.</title>
        <authorList>
            <person name="Choi Y.-J."/>
        </authorList>
    </citation>
    <scope>NUCLEOTIDE SEQUENCE</scope>
    <source>
        <strain evidence="13">HT</strain>
        <tissue evidence="13">Whole worm</tissue>
    </source>
</reference>
<feature type="transmembrane region" description="Helical" evidence="11">
    <location>
        <begin position="510"/>
        <end position="535"/>
    </location>
</feature>
<gene>
    <name evidence="13" type="ORF">FBUS_00096</name>
</gene>
<dbReference type="EMBL" id="LUCM01008319">
    <property type="protein sequence ID" value="KAA0188610.1"/>
    <property type="molecule type" value="Genomic_DNA"/>
</dbReference>
<feature type="transmembrane region" description="Helical" evidence="11">
    <location>
        <begin position="94"/>
        <end position="113"/>
    </location>
</feature>
<feature type="transmembrane region" description="Helical" evidence="11">
    <location>
        <begin position="133"/>
        <end position="154"/>
    </location>
</feature>
<dbReference type="SMART" id="SM01381">
    <property type="entry name" value="7TM_GPCR_Srsx"/>
    <property type="match status" value="1"/>
</dbReference>
<dbReference type="PRINTS" id="PR00237">
    <property type="entry name" value="GPCRRHODOPSN"/>
</dbReference>
<comment type="similarity">
    <text evidence="10">Belongs to the G-protein coupled receptor 1 family.</text>
</comment>
<evidence type="ECO:0000313" key="14">
    <source>
        <dbReference type="Proteomes" id="UP000728185"/>
    </source>
</evidence>
<dbReference type="InterPro" id="IPR000276">
    <property type="entry name" value="GPCR_Rhodpsn"/>
</dbReference>
<dbReference type="InterPro" id="IPR017452">
    <property type="entry name" value="GPCR_Rhodpsn_7TM"/>
</dbReference>
<evidence type="ECO:0000256" key="5">
    <source>
        <dbReference type="ARBA" id="ARBA00023040"/>
    </source>
</evidence>
<evidence type="ECO:0000256" key="9">
    <source>
        <dbReference type="ARBA" id="ARBA00023224"/>
    </source>
</evidence>
<protein>
    <submittedName>
        <fullName evidence="13">Dopamine D2 receptor</fullName>
    </submittedName>
</protein>
<proteinExistence type="inferred from homology"/>
<evidence type="ECO:0000313" key="13">
    <source>
        <dbReference type="EMBL" id="KAA0188610.1"/>
    </source>
</evidence>
<dbReference type="PROSITE" id="PS50262">
    <property type="entry name" value="G_PROTEIN_RECEP_F1_2"/>
    <property type="match status" value="1"/>
</dbReference>
<organism evidence="13 14">
    <name type="scientific">Fasciolopsis buskii</name>
    <dbReference type="NCBI Taxonomy" id="27845"/>
    <lineage>
        <taxon>Eukaryota</taxon>
        <taxon>Metazoa</taxon>
        <taxon>Spiralia</taxon>
        <taxon>Lophotrochozoa</taxon>
        <taxon>Platyhelminthes</taxon>
        <taxon>Trematoda</taxon>
        <taxon>Digenea</taxon>
        <taxon>Plagiorchiida</taxon>
        <taxon>Echinostomata</taxon>
        <taxon>Echinostomatoidea</taxon>
        <taxon>Fasciolidae</taxon>
        <taxon>Fasciolopsis</taxon>
    </lineage>
</organism>
<dbReference type="Proteomes" id="UP000728185">
    <property type="component" value="Unassembled WGS sequence"/>
</dbReference>
<evidence type="ECO:0000256" key="1">
    <source>
        <dbReference type="ARBA" id="ARBA00004651"/>
    </source>
</evidence>
<dbReference type="Pfam" id="PF00001">
    <property type="entry name" value="7tm_1"/>
    <property type="match status" value="1"/>
</dbReference>
<dbReference type="PROSITE" id="PS00237">
    <property type="entry name" value="G_PROTEIN_RECEP_F1_1"/>
    <property type="match status" value="1"/>
</dbReference>
<evidence type="ECO:0000256" key="8">
    <source>
        <dbReference type="ARBA" id="ARBA00023170"/>
    </source>
</evidence>
<dbReference type="GO" id="GO:0005886">
    <property type="term" value="C:plasma membrane"/>
    <property type="evidence" value="ECO:0007669"/>
    <property type="project" value="UniProtKB-SubCell"/>
</dbReference>
<dbReference type="PANTHER" id="PTHR24248">
    <property type="entry name" value="ADRENERGIC RECEPTOR-RELATED G-PROTEIN COUPLED RECEPTOR"/>
    <property type="match status" value="1"/>
</dbReference>
<keyword evidence="3 10" id="KW-0812">Transmembrane</keyword>
<keyword evidence="2" id="KW-1003">Cell membrane</keyword>
<dbReference type="AlphaFoldDB" id="A0A8E0RQB7"/>
<keyword evidence="9 10" id="KW-0807">Transducer</keyword>
<dbReference type="GO" id="GO:0045202">
    <property type="term" value="C:synapse"/>
    <property type="evidence" value="ECO:0007669"/>
    <property type="project" value="GOC"/>
</dbReference>
<evidence type="ECO:0000256" key="2">
    <source>
        <dbReference type="ARBA" id="ARBA00022475"/>
    </source>
</evidence>
<evidence type="ECO:0000259" key="12">
    <source>
        <dbReference type="PROSITE" id="PS50262"/>
    </source>
</evidence>
<name>A0A8E0RQB7_9TREM</name>
<dbReference type="SUPFAM" id="SSF81321">
    <property type="entry name" value="Family A G protein-coupled receptor-like"/>
    <property type="match status" value="1"/>
</dbReference>
<keyword evidence="5 10" id="KW-0297">G-protein coupled receptor</keyword>